<gene>
    <name evidence="1" type="ORF">KK1_041050</name>
</gene>
<evidence type="ECO:0008006" key="3">
    <source>
        <dbReference type="Google" id="ProtNLM"/>
    </source>
</evidence>
<evidence type="ECO:0000313" key="2">
    <source>
        <dbReference type="Proteomes" id="UP000075243"/>
    </source>
</evidence>
<protein>
    <recommendedName>
        <fullName evidence="3">Retrovirus-related Pol polyprotein from transposon TNT 1-94</fullName>
    </recommendedName>
</protein>
<dbReference type="Pfam" id="PF14223">
    <property type="entry name" value="Retrotran_gag_2"/>
    <property type="match status" value="1"/>
</dbReference>
<keyword evidence="2" id="KW-1185">Reference proteome</keyword>
<dbReference type="Proteomes" id="UP000075243">
    <property type="component" value="Unassembled WGS sequence"/>
</dbReference>
<evidence type="ECO:0000313" key="1">
    <source>
        <dbReference type="EMBL" id="KYP37738.1"/>
    </source>
</evidence>
<dbReference type="AlphaFoldDB" id="A0A151R539"/>
<dbReference type="OMA" id="CIQSEFL"/>
<name>A0A151R539_CAJCA</name>
<reference evidence="1" key="1">
    <citation type="journal article" date="2012" name="Nat. Biotechnol.">
        <title>Draft genome sequence of pigeonpea (Cajanus cajan), an orphan legume crop of resource-poor farmers.</title>
        <authorList>
            <person name="Varshney R.K."/>
            <person name="Chen W."/>
            <person name="Li Y."/>
            <person name="Bharti A.K."/>
            <person name="Saxena R.K."/>
            <person name="Schlueter J.A."/>
            <person name="Donoghue M.T."/>
            <person name="Azam S."/>
            <person name="Fan G."/>
            <person name="Whaley A.M."/>
            <person name="Farmer A.D."/>
            <person name="Sheridan J."/>
            <person name="Iwata A."/>
            <person name="Tuteja R."/>
            <person name="Penmetsa R.V."/>
            <person name="Wu W."/>
            <person name="Upadhyaya H.D."/>
            <person name="Yang S.P."/>
            <person name="Shah T."/>
            <person name="Saxena K.B."/>
            <person name="Michael T."/>
            <person name="McCombie W.R."/>
            <person name="Yang B."/>
            <person name="Zhang G."/>
            <person name="Yang H."/>
            <person name="Wang J."/>
            <person name="Spillane C."/>
            <person name="Cook D.R."/>
            <person name="May G.D."/>
            <person name="Xu X."/>
            <person name="Jackson S.A."/>
        </authorList>
    </citation>
    <scope>NUCLEOTIDE SEQUENCE [LARGE SCALE GENOMIC DNA]</scope>
</reference>
<dbReference type="EMBL" id="KQ484074">
    <property type="protein sequence ID" value="KYP37738.1"/>
    <property type="molecule type" value="Genomic_DNA"/>
</dbReference>
<accession>A0A151R539</accession>
<proteinExistence type="predicted"/>
<sequence length="125" mass="14435">MLATTDEIWLTKLSLFSLILNGKSGKCSECALVEASSSDDTSSDKNILYHGHILSALSDNIYKIFCHTKIALEFWDALELKYGSAEKGLRRYSCERMIYFQMEDKKPFSDQVHEFENIIYDMKMK</sequence>
<organism evidence="1 2">
    <name type="scientific">Cajanus cajan</name>
    <name type="common">Pigeon pea</name>
    <name type="synonym">Cajanus indicus</name>
    <dbReference type="NCBI Taxonomy" id="3821"/>
    <lineage>
        <taxon>Eukaryota</taxon>
        <taxon>Viridiplantae</taxon>
        <taxon>Streptophyta</taxon>
        <taxon>Embryophyta</taxon>
        <taxon>Tracheophyta</taxon>
        <taxon>Spermatophyta</taxon>
        <taxon>Magnoliopsida</taxon>
        <taxon>eudicotyledons</taxon>
        <taxon>Gunneridae</taxon>
        <taxon>Pentapetalae</taxon>
        <taxon>rosids</taxon>
        <taxon>fabids</taxon>
        <taxon>Fabales</taxon>
        <taxon>Fabaceae</taxon>
        <taxon>Papilionoideae</taxon>
        <taxon>50 kb inversion clade</taxon>
        <taxon>NPAAA clade</taxon>
        <taxon>indigoferoid/millettioid clade</taxon>
        <taxon>Phaseoleae</taxon>
        <taxon>Cajanus</taxon>
    </lineage>
</organism>
<dbReference type="Gramene" id="C.cajan_39906.t">
    <property type="protein sequence ID" value="C.cajan_39906.t.cds1"/>
    <property type="gene ID" value="C.cajan_39906"/>
</dbReference>